<protein>
    <submittedName>
        <fullName evidence="2">Uncharacterized protein</fullName>
    </submittedName>
</protein>
<name>A0A812QJ40_9DINO</name>
<feature type="compositionally biased region" description="Polar residues" evidence="1">
    <location>
        <begin position="315"/>
        <end position="332"/>
    </location>
</feature>
<evidence type="ECO:0000313" key="3">
    <source>
        <dbReference type="Proteomes" id="UP000604046"/>
    </source>
</evidence>
<feature type="region of interest" description="Disordered" evidence="1">
    <location>
        <begin position="193"/>
        <end position="256"/>
    </location>
</feature>
<feature type="region of interest" description="Disordered" evidence="1">
    <location>
        <begin position="354"/>
        <end position="378"/>
    </location>
</feature>
<accession>A0A812QJ40</accession>
<keyword evidence="3" id="KW-1185">Reference proteome</keyword>
<reference evidence="2" key="1">
    <citation type="submission" date="2021-02" db="EMBL/GenBank/DDBJ databases">
        <authorList>
            <person name="Dougan E. K."/>
            <person name="Rhodes N."/>
            <person name="Thang M."/>
            <person name="Chan C."/>
        </authorList>
    </citation>
    <scope>NUCLEOTIDE SEQUENCE</scope>
</reference>
<gene>
    <name evidence="2" type="ORF">SNAT2548_LOCUS20868</name>
</gene>
<feature type="region of interest" description="Disordered" evidence="1">
    <location>
        <begin position="278"/>
        <end position="333"/>
    </location>
</feature>
<feature type="compositionally biased region" description="Basic and acidic residues" evidence="1">
    <location>
        <begin position="368"/>
        <end position="378"/>
    </location>
</feature>
<dbReference type="AlphaFoldDB" id="A0A812QJ40"/>
<sequence>MKLLAEAAAEMTSRLRPVRDAAAWRVVDAAKAIEKELSQGQSSKEAWSISEHDGLQLILKALSPTSAHQGGDPAAVFLDLVDRLMSLIRTLRETFDKDDLAAILDDLLRAVVSLREDVSVSDSAEGLEECVQQWQQFGQALSAADRLDAAVAAAPSLRKNASLRQQFDLLRGLHVFLKRHDLRAHLLNQETSETGLGSAVDQEPGESREVCHPPSPSPVSSSSSPRGGYARRPRFKAEDTDTGGYSGYSSSPSAAPVAPGFEAAAVAMSPVVPPLPREALESSRQSRSGSFARARPGSGRPTTPSWLKPPWQRSDVPSSATWNRPDTPSTVCDDTEVASLPRWKVVDGQYVPLKTSSSGRFLPPLQLAEKDRASKPVL</sequence>
<evidence type="ECO:0000256" key="1">
    <source>
        <dbReference type="SAM" id="MobiDB-lite"/>
    </source>
</evidence>
<comment type="caution">
    <text evidence="2">The sequence shown here is derived from an EMBL/GenBank/DDBJ whole genome shotgun (WGS) entry which is preliminary data.</text>
</comment>
<dbReference type="OrthoDB" id="10459631at2759"/>
<dbReference type="EMBL" id="CAJNDS010002227">
    <property type="protein sequence ID" value="CAE7382362.1"/>
    <property type="molecule type" value="Genomic_DNA"/>
</dbReference>
<proteinExistence type="predicted"/>
<dbReference type="Proteomes" id="UP000604046">
    <property type="component" value="Unassembled WGS sequence"/>
</dbReference>
<organism evidence="2 3">
    <name type="scientific">Symbiodinium natans</name>
    <dbReference type="NCBI Taxonomy" id="878477"/>
    <lineage>
        <taxon>Eukaryota</taxon>
        <taxon>Sar</taxon>
        <taxon>Alveolata</taxon>
        <taxon>Dinophyceae</taxon>
        <taxon>Suessiales</taxon>
        <taxon>Symbiodiniaceae</taxon>
        <taxon>Symbiodinium</taxon>
    </lineage>
</organism>
<feature type="compositionally biased region" description="Low complexity" evidence="1">
    <location>
        <begin position="247"/>
        <end position="256"/>
    </location>
</feature>
<evidence type="ECO:0000313" key="2">
    <source>
        <dbReference type="EMBL" id="CAE7382362.1"/>
    </source>
</evidence>